<dbReference type="InterPro" id="IPR029044">
    <property type="entry name" value="Nucleotide-diphossugar_trans"/>
</dbReference>
<evidence type="ECO:0008006" key="6">
    <source>
        <dbReference type="Google" id="ProtNLM"/>
    </source>
</evidence>
<comment type="similarity">
    <text evidence="1">Belongs to the glycosyltransferase 32 family.</text>
</comment>
<accession>A0A1V6PWV2</accession>
<dbReference type="Gene3D" id="3.90.550.20">
    <property type="match status" value="1"/>
</dbReference>
<name>A0A1V6PWV2_9EURO</name>
<dbReference type="EMBL" id="MDYN01000027">
    <property type="protein sequence ID" value="OQD81499.1"/>
    <property type="molecule type" value="Genomic_DNA"/>
</dbReference>
<evidence type="ECO:0000313" key="4">
    <source>
        <dbReference type="EMBL" id="OQD81499.1"/>
    </source>
</evidence>
<evidence type="ECO:0000256" key="1">
    <source>
        <dbReference type="ARBA" id="ARBA00009003"/>
    </source>
</evidence>
<evidence type="ECO:0000256" key="2">
    <source>
        <dbReference type="ARBA" id="ARBA00022679"/>
    </source>
</evidence>
<proteinExistence type="inferred from homology"/>
<dbReference type="PANTHER" id="PTHR32385">
    <property type="entry name" value="MANNOSYL PHOSPHORYLINOSITOL CERAMIDE SYNTHASE"/>
    <property type="match status" value="1"/>
</dbReference>
<keyword evidence="3" id="KW-1133">Transmembrane helix</keyword>
<dbReference type="GO" id="GO:0051999">
    <property type="term" value="P:mannosyl-inositol phosphorylceramide biosynthetic process"/>
    <property type="evidence" value="ECO:0007669"/>
    <property type="project" value="TreeGrafter"/>
</dbReference>
<keyword evidence="3" id="KW-0812">Transmembrane</keyword>
<dbReference type="PANTHER" id="PTHR32385:SF15">
    <property type="entry name" value="INOSITOL PHOSPHOCERAMIDE MANNOSYLTRANSFERASE 1"/>
    <property type="match status" value="1"/>
</dbReference>
<feature type="transmembrane region" description="Helical" evidence="3">
    <location>
        <begin position="227"/>
        <end position="248"/>
    </location>
</feature>
<dbReference type="InterPro" id="IPR007577">
    <property type="entry name" value="GlycoTrfase_DXD_sugar-bd_CS"/>
</dbReference>
<protein>
    <recommendedName>
        <fullName evidence="6">Mannosyl phosphorylinositol ceramide synthase SUR1</fullName>
    </recommendedName>
</protein>
<dbReference type="GO" id="GO:0016020">
    <property type="term" value="C:membrane"/>
    <property type="evidence" value="ECO:0007669"/>
    <property type="project" value="GOC"/>
</dbReference>
<keyword evidence="3" id="KW-0472">Membrane</keyword>
<dbReference type="Proteomes" id="UP000191672">
    <property type="component" value="Unassembled WGS sequence"/>
</dbReference>
<keyword evidence="5" id="KW-1185">Reference proteome</keyword>
<organism evidence="4 5">
    <name type="scientific">Penicillium antarcticum</name>
    <dbReference type="NCBI Taxonomy" id="416450"/>
    <lineage>
        <taxon>Eukaryota</taxon>
        <taxon>Fungi</taxon>
        <taxon>Dikarya</taxon>
        <taxon>Ascomycota</taxon>
        <taxon>Pezizomycotina</taxon>
        <taxon>Eurotiomycetes</taxon>
        <taxon>Eurotiomycetidae</taxon>
        <taxon>Eurotiales</taxon>
        <taxon>Aspergillaceae</taxon>
        <taxon>Penicillium</taxon>
    </lineage>
</organism>
<keyword evidence="2" id="KW-0808">Transferase</keyword>
<dbReference type="Pfam" id="PF04488">
    <property type="entry name" value="Gly_transf_sug"/>
    <property type="match status" value="1"/>
</dbReference>
<dbReference type="InterPro" id="IPR051706">
    <property type="entry name" value="Glycosyltransferase_domain"/>
</dbReference>
<evidence type="ECO:0000313" key="5">
    <source>
        <dbReference type="Proteomes" id="UP000191672"/>
    </source>
</evidence>
<dbReference type="GO" id="GO:0000030">
    <property type="term" value="F:mannosyltransferase activity"/>
    <property type="evidence" value="ECO:0007669"/>
    <property type="project" value="TreeGrafter"/>
</dbReference>
<gene>
    <name evidence="4" type="ORF">PENANT_c027G05671</name>
</gene>
<evidence type="ECO:0000256" key="3">
    <source>
        <dbReference type="SAM" id="Phobius"/>
    </source>
</evidence>
<dbReference type="SUPFAM" id="SSF53448">
    <property type="entry name" value="Nucleotide-diphospho-sugar transferases"/>
    <property type="match status" value="1"/>
</dbReference>
<sequence length="274" mass="31382">MNLTGKIPRILHQTAATETIPNKWIESQQSCKEAYANFDYKLWTDESVRNFLSVDYPWFLNTWDAYDFPIQRADALRYFILYHFGGVYLDMDTWCNQSLPIHELELGTSAHYALFKSTVPTGVTNDFMVTSARHPIYAAAINKLPISYATTRFWARWQPYCAVMISSGPMFLTLVIEKYLLHQPSLPSPIVGVINATELAPYITDLESASWHRKDAPIFMWIGKRSWTWFFMGAIGLAAGLSLFHRLLTVILDRVPYKVDFGIDSSIPKLAKHA</sequence>
<reference evidence="5" key="1">
    <citation type="journal article" date="2017" name="Nat. Microbiol.">
        <title>Global analysis of biosynthetic gene clusters reveals vast potential of secondary metabolite production in Penicillium species.</title>
        <authorList>
            <person name="Nielsen J.C."/>
            <person name="Grijseels S."/>
            <person name="Prigent S."/>
            <person name="Ji B."/>
            <person name="Dainat J."/>
            <person name="Nielsen K.F."/>
            <person name="Frisvad J.C."/>
            <person name="Workman M."/>
            <person name="Nielsen J."/>
        </authorList>
    </citation>
    <scope>NUCLEOTIDE SEQUENCE [LARGE SCALE GENOMIC DNA]</scope>
    <source>
        <strain evidence="5">IBT 31811</strain>
    </source>
</reference>
<comment type="caution">
    <text evidence="4">The sequence shown here is derived from an EMBL/GenBank/DDBJ whole genome shotgun (WGS) entry which is preliminary data.</text>
</comment>
<dbReference type="AlphaFoldDB" id="A0A1V6PWV2"/>